<evidence type="ECO:0000256" key="3">
    <source>
        <dbReference type="PROSITE-ProRule" id="PRU00339"/>
    </source>
</evidence>
<organism evidence="5 6">
    <name type="scientific">Terrimonas ginsenosidimutans</name>
    <dbReference type="NCBI Taxonomy" id="2908004"/>
    <lineage>
        <taxon>Bacteria</taxon>
        <taxon>Pseudomonadati</taxon>
        <taxon>Bacteroidota</taxon>
        <taxon>Chitinophagia</taxon>
        <taxon>Chitinophagales</taxon>
        <taxon>Chitinophagaceae</taxon>
        <taxon>Terrimonas</taxon>
    </lineage>
</organism>
<name>A0ABS9KKQ0_9BACT</name>
<dbReference type="InterPro" id="IPR001466">
    <property type="entry name" value="Beta-lactam-related"/>
</dbReference>
<evidence type="ECO:0000256" key="2">
    <source>
        <dbReference type="ARBA" id="ARBA00022803"/>
    </source>
</evidence>
<dbReference type="Pfam" id="PF00144">
    <property type="entry name" value="Beta-lactamase"/>
    <property type="match status" value="1"/>
</dbReference>
<evidence type="ECO:0000313" key="5">
    <source>
        <dbReference type="EMBL" id="MCG2612840.1"/>
    </source>
</evidence>
<dbReference type="SMART" id="SM00028">
    <property type="entry name" value="TPR"/>
    <property type="match status" value="1"/>
</dbReference>
<dbReference type="InterPro" id="IPR011990">
    <property type="entry name" value="TPR-like_helical_dom_sf"/>
</dbReference>
<proteinExistence type="predicted"/>
<dbReference type="PROSITE" id="PS00146">
    <property type="entry name" value="BETA_LACTAMASE_A"/>
    <property type="match status" value="1"/>
</dbReference>
<dbReference type="InterPro" id="IPR019734">
    <property type="entry name" value="TPR_rpt"/>
</dbReference>
<dbReference type="InterPro" id="IPR050491">
    <property type="entry name" value="AmpC-like"/>
</dbReference>
<dbReference type="Proteomes" id="UP001165367">
    <property type="component" value="Unassembled WGS sequence"/>
</dbReference>
<dbReference type="PROSITE" id="PS50005">
    <property type="entry name" value="TPR"/>
    <property type="match status" value="1"/>
</dbReference>
<feature type="repeat" description="TPR" evidence="3">
    <location>
        <begin position="432"/>
        <end position="465"/>
    </location>
</feature>
<keyword evidence="1" id="KW-0677">Repeat</keyword>
<comment type="caution">
    <text evidence="5">The sequence shown here is derived from an EMBL/GenBank/DDBJ whole genome shotgun (WGS) entry which is preliminary data.</text>
</comment>
<reference evidence="5" key="1">
    <citation type="submission" date="2022-01" db="EMBL/GenBank/DDBJ databases">
        <authorList>
            <person name="Jo J.-H."/>
            <person name="Im W.-T."/>
        </authorList>
    </citation>
    <scope>NUCLEOTIDE SEQUENCE</scope>
    <source>
        <strain evidence="5">NA20</strain>
    </source>
</reference>
<accession>A0ABS9KKQ0</accession>
<keyword evidence="6" id="KW-1185">Reference proteome</keyword>
<dbReference type="RefSeq" id="WP_237868068.1">
    <property type="nucleotide sequence ID" value="NZ_JAKLTR010000001.1"/>
</dbReference>
<dbReference type="InterPro" id="IPR023650">
    <property type="entry name" value="Beta-lactam_class-A_AS"/>
</dbReference>
<dbReference type="Gene3D" id="1.25.40.10">
    <property type="entry name" value="Tetratricopeptide repeat domain"/>
    <property type="match status" value="1"/>
</dbReference>
<dbReference type="SUPFAM" id="SSF56601">
    <property type="entry name" value="beta-lactamase/transpeptidase-like"/>
    <property type="match status" value="1"/>
</dbReference>
<dbReference type="PANTHER" id="PTHR46825">
    <property type="entry name" value="D-ALANYL-D-ALANINE-CARBOXYPEPTIDASE/ENDOPEPTIDASE AMPH"/>
    <property type="match status" value="1"/>
</dbReference>
<dbReference type="EMBL" id="JAKLTR010000001">
    <property type="protein sequence ID" value="MCG2612840.1"/>
    <property type="molecule type" value="Genomic_DNA"/>
</dbReference>
<feature type="domain" description="Beta-lactamase-related" evidence="4">
    <location>
        <begin position="37"/>
        <end position="342"/>
    </location>
</feature>
<sequence>MSIKHCLLAMALFVAGLTSGQTKQSRLASLMQTYHRYNMFDGAVLVAENGRIIYKAAFGLANREWNIPNAVDTKFMIGSVSKPLTAMLVLVQVQKGLINLDKTVADYLPGFKDKPAGHVTIRQLLSHTSGIPNYDIMPDFFPVISRRYFERDDYIKLFMDSSLAFTPGTKYNYSSWGYFTLGHIVEKVTGRSYAEAMKEDVYDKLGMRNSGSYYHTQIVHNRATGYDYSPGGYTSADFRDQSNTMGTGDIYSTVEDLYKFHLGITNHTTLNKELTDAMLTPGIKPADYGFGWFNKNFRYTNTDSVTSNFHLGMTEGFISFMLRIPSSNSMVVILCNSSPTDFFGITKSLVSILYNKPVTLKQPVHKVVESFIGTKGAVAAVNEYNRIKDDTVKYYTDWISMNFIAEQLLQLKRYEDARIISENNVLAFPGKDLVMVTMANIYLKLNRREDAIRFYKKALEIYPGYEEARNRLKALESR</sequence>
<dbReference type="InterPro" id="IPR013105">
    <property type="entry name" value="TPR_2"/>
</dbReference>
<dbReference type="PANTHER" id="PTHR46825:SF9">
    <property type="entry name" value="BETA-LACTAMASE-RELATED DOMAIN-CONTAINING PROTEIN"/>
    <property type="match status" value="1"/>
</dbReference>
<dbReference type="Pfam" id="PF07719">
    <property type="entry name" value="TPR_2"/>
    <property type="match status" value="1"/>
</dbReference>
<dbReference type="Gene3D" id="3.40.710.10">
    <property type="entry name" value="DD-peptidase/beta-lactamase superfamily"/>
    <property type="match status" value="1"/>
</dbReference>
<evidence type="ECO:0000313" key="6">
    <source>
        <dbReference type="Proteomes" id="UP001165367"/>
    </source>
</evidence>
<evidence type="ECO:0000259" key="4">
    <source>
        <dbReference type="Pfam" id="PF00144"/>
    </source>
</evidence>
<dbReference type="InterPro" id="IPR012338">
    <property type="entry name" value="Beta-lactam/transpept-like"/>
</dbReference>
<keyword evidence="2 3" id="KW-0802">TPR repeat</keyword>
<evidence type="ECO:0000256" key="1">
    <source>
        <dbReference type="ARBA" id="ARBA00022737"/>
    </source>
</evidence>
<gene>
    <name evidence="5" type="ORF">LZZ85_01065</name>
</gene>
<dbReference type="SUPFAM" id="SSF48452">
    <property type="entry name" value="TPR-like"/>
    <property type="match status" value="1"/>
</dbReference>
<protein>
    <submittedName>
        <fullName evidence="5">Beta-lactamase family protein</fullName>
    </submittedName>
</protein>